<proteinExistence type="predicted"/>
<reference evidence="2" key="1">
    <citation type="submission" date="2017-08" db="EMBL/GenBank/DDBJ databases">
        <authorList>
            <person name="Varghese N."/>
            <person name="Submissions S."/>
        </authorList>
    </citation>
    <scope>NUCLEOTIDE SEQUENCE [LARGE SCALE GENOMIC DNA]</scope>
    <source>
        <strain evidence="2">USBA17B2</strain>
    </source>
</reference>
<organism evidence="1 2">
    <name type="scientific">Ornithinimicrobium cerasi</name>
    <dbReference type="NCBI Taxonomy" id="2248773"/>
    <lineage>
        <taxon>Bacteria</taxon>
        <taxon>Bacillati</taxon>
        <taxon>Actinomycetota</taxon>
        <taxon>Actinomycetes</taxon>
        <taxon>Micrococcales</taxon>
        <taxon>Ornithinimicrobiaceae</taxon>
        <taxon>Ornithinimicrobium</taxon>
    </lineage>
</organism>
<evidence type="ECO:0000313" key="1">
    <source>
        <dbReference type="EMBL" id="SOC52589.1"/>
    </source>
</evidence>
<dbReference type="AlphaFoldDB" id="A0A285VET6"/>
<dbReference type="Proteomes" id="UP000219688">
    <property type="component" value="Unassembled WGS sequence"/>
</dbReference>
<dbReference type="RefSeq" id="WP_097186846.1">
    <property type="nucleotide sequence ID" value="NZ_OBQK01000001.1"/>
</dbReference>
<protein>
    <submittedName>
        <fullName evidence="1">Uncharacterized protein</fullName>
    </submittedName>
</protein>
<gene>
    <name evidence="1" type="ORF">SAMN05421879_101707</name>
</gene>
<keyword evidence="2" id="KW-1185">Reference proteome</keyword>
<dbReference type="EMBL" id="OBQK01000001">
    <property type="protein sequence ID" value="SOC52589.1"/>
    <property type="molecule type" value="Genomic_DNA"/>
</dbReference>
<accession>A0A285VET6</accession>
<name>A0A285VET6_9MICO</name>
<sequence>MWTLINQTYSSHHGQNAWASLATNNTGYRKIGPNAADGVTNVFLMLVAARATNKQAFVVTDAQNLITAVYL</sequence>
<dbReference type="OrthoDB" id="5148904at2"/>
<evidence type="ECO:0000313" key="2">
    <source>
        <dbReference type="Proteomes" id="UP000219688"/>
    </source>
</evidence>